<dbReference type="Pfam" id="PF13855">
    <property type="entry name" value="LRR_8"/>
    <property type="match status" value="7"/>
</dbReference>
<keyword evidence="2" id="KW-0677">Repeat</keyword>
<feature type="transmembrane region" description="Helical" evidence="4">
    <location>
        <begin position="720"/>
        <end position="736"/>
    </location>
</feature>
<feature type="transmembrane region" description="Helical" evidence="4">
    <location>
        <begin position="1133"/>
        <end position="1155"/>
    </location>
</feature>
<gene>
    <name evidence="5" type="ORF">EVOR1521_LOCUS26209</name>
</gene>
<name>A0AA36JDA7_9DINO</name>
<feature type="transmembrane region" description="Helical" evidence="4">
    <location>
        <begin position="742"/>
        <end position="764"/>
    </location>
</feature>
<dbReference type="SMART" id="SM00369">
    <property type="entry name" value="LRR_TYP"/>
    <property type="match status" value="28"/>
</dbReference>
<dbReference type="InterPro" id="IPR003591">
    <property type="entry name" value="Leu-rich_rpt_typical-subtyp"/>
</dbReference>
<dbReference type="SMART" id="SM00364">
    <property type="entry name" value="LRR_BAC"/>
    <property type="match status" value="13"/>
</dbReference>
<feature type="transmembrane region" description="Helical" evidence="4">
    <location>
        <begin position="686"/>
        <end position="708"/>
    </location>
</feature>
<feature type="transmembrane region" description="Helical" evidence="4">
    <location>
        <begin position="1347"/>
        <end position="1370"/>
    </location>
</feature>
<evidence type="ECO:0000256" key="3">
    <source>
        <dbReference type="SAM" id="MobiDB-lite"/>
    </source>
</evidence>
<evidence type="ECO:0008006" key="7">
    <source>
        <dbReference type="Google" id="ProtNLM"/>
    </source>
</evidence>
<dbReference type="SMART" id="SM00365">
    <property type="entry name" value="LRR_SD22"/>
    <property type="match status" value="10"/>
</dbReference>
<accession>A0AA36JDA7</accession>
<feature type="transmembrane region" description="Helical" evidence="4">
    <location>
        <begin position="1001"/>
        <end position="1026"/>
    </location>
</feature>
<evidence type="ECO:0000256" key="1">
    <source>
        <dbReference type="ARBA" id="ARBA00022614"/>
    </source>
</evidence>
<dbReference type="SUPFAM" id="SSF52047">
    <property type="entry name" value="RNI-like"/>
    <property type="match status" value="1"/>
</dbReference>
<dbReference type="PANTHER" id="PTHR24366">
    <property type="entry name" value="IG(IMMUNOGLOBULIN) AND LRR(LEUCINE RICH REPEAT) DOMAINS"/>
    <property type="match status" value="1"/>
</dbReference>
<evidence type="ECO:0000313" key="5">
    <source>
        <dbReference type="EMBL" id="CAJ1403559.1"/>
    </source>
</evidence>
<dbReference type="FunFam" id="3.80.10.10:FF:001164">
    <property type="entry name" value="GH01279p"/>
    <property type="match status" value="1"/>
</dbReference>
<keyword evidence="4" id="KW-0472">Membrane</keyword>
<evidence type="ECO:0000256" key="4">
    <source>
        <dbReference type="SAM" id="Phobius"/>
    </source>
</evidence>
<dbReference type="Proteomes" id="UP001178507">
    <property type="component" value="Unassembled WGS sequence"/>
</dbReference>
<comment type="caution">
    <text evidence="5">The sequence shown here is derived from an EMBL/GenBank/DDBJ whole genome shotgun (WGS) entry which is preliminary data.</text>
</comment>
<keyword evidence="1" id="KW-0433">Leucine-rich repeat</keyword>
<evidence type="ECO:0000256" key="2">
    <source>
        <dbReference type="ARBA" id="ARBA00022737"/>
    </source>
</evidence>
<feature type="transmembrane region" description="Helical" evidence="4">
    <location>
        <begin position="1190"/>
        <end position="1214"/>
    </location>
</feature>
<evidence type="ECO:0000313" key="6">
    <source>
        <dbReference type="Proteomes" id="UP001178507"/>
    </source>
</evidence>
<dbReference type="InterPro" id="IPR001611">
    <property type="entry name" value="Leu-rich_rpt"/>
</dbReference>
<feature type="transmembrane region" description="Helical" evidence="4">
    <location>
        <begin position="1234"/>
        <end position="1252"/>
    </location>
</feature>
<dbReference type="SUPFAM" id="SSF52058">
    <property type="entry name" value="L domain-like"/>
    <property type="match status" value="4"/>
</dbReference>
<organism evidence="5 6">
    <name type="scientific">Effrenium voratum</name>
    <dbReference type="NCBI Taxonomy" id="2562239"/>
    <lineage>
        <taxon>Eukaryota</taxon>
        <taxon>Sar</taxon>
        <taxon>Alveolata</taxon>
        <taxon>Dinophyceae</taxon>
        <taxon>Suessiales</taxon>
        <taxon>Symbiodiniaceae</taxon>
        <taxon>Effrenium</taxon>
    </lineage>
</organism>
<feature type="region of interest" description="Disordered" evidence="3">
    <location>
        <begin position="596"/>
        <end position="621"/>
    </location>
</feature>
<feature type="compositionally biased region" description="Basic and acidic residues" evidence="3">
    <location>
        <begin position="605"/>
        <end position="621"/>
    </location>
</feature>
<dbReference type="InterPro" id="IPR032675">
    <property type="entry name" value="LRR_dom_sf"/>
</dbReference>
<dbReference type="EMBL" id="CAUJNA010003501">
    <property type="protein sequence ID" value="CAJ1403559.1"/>
    <property type="molecule type" value="Genomic_DNA"/>
</dbReference>
<keyword evidence="4" id="KW-1133">Transmembrane helix</keyword>
<dbReference type="Gene3D" id="3.80.10.10">
    <property type="entry name" value="Ribonuclease Inhibitor"/>
    <property type="match status" value="9"/>
</dbReference>
<keyword evidence="4" id="KW-0812">Transmembrane</keyword>
<keyword evidence="6" id="KW-1185">Reference proteome</keyword>
<feature type="transmembrane region" description="Helical" evidence="4">
    <location>
        <begin position="1094"/>
        <end position="1112"/>
    </location>
</feature>
<reference evidence="5" key="1">
    <citation type="submission" date="2023-08" db="EMBL/GenBank/DDBJ databases">
        <authorList>
            <person name="Chen Y."/>
            <person name="Shah S."/>
            <person name="Dougan E. K."/>
            <person name="Thang M."/>
            <person name="Chan C."/>
        </authorList>
    </citation>
    <scope>NUCLEOTIDE SEQUENCE</scope>
</reference>
<dbReference type="PROSITE" id="PS51450">
    <property type="entry name" value="LRR"/>
    <property type="match status" value="8"/>
</dbReference>
<sequence length="2434" mass="269819">MDADDSALRVSIDTKEGRLSLHARPGDSLARVWEVLGEAAGERRITLGPLLLQGSEDIHGVVEEFTMATGRASSDATFCCLDFEDLVPHPEPCWIPDTALRGISLLQLHRVLRFVGHKADVWHEAFPASPDYGRRLPEEQFNLYHASYWIISPATQGCGEFGCSFVERIAQDPESQRPSWFVSHAWLEPICLFVSNLSCHAHVRQLEPSTPFWVCAYANNQHHLEADLGVNPRRSSFYRAMQRCQGVVLLLDDQATPFLRIWCCFEEAIAVEKRDGNDRSHRLLLDVCATDADGVAHVITDGLAGAERTMVPLLGLHHKTCREMTFPVHILQQGLQINILSATASHDIDRTRILNSIAFPGATLEELTAEPPEEHHKYQHVNNALSAQFALASWCNCILHGWDALPLAKALFADTSRRQVQLSFTGNTRFCDQDLAVLVEHLPENLEVLRLDLGFTGLETLSALGLLGSRRCLVHLELRLPGIKHLRSIEGLGAALEALPQLRQLELWFSKLPLLEAVDGLAQALGSNLPALEELVLNLNLCPKVPLSARQALFDAVKRLRKMRRVMESWVYIQDVDEAPRPLRFLRRWLRRREAQPEAQPAPERPPERPERPERAERAERARPVLLGRAHSVYVDPKSPDAVASPHSLQWRQETVPFPCSQPGCHEFHDDAGGYCRLHRCFRIPWTIAGSLWVLVQQLGLGFMVFTLASLELESKAQSTLFLASLSPILCQSLAVNIGGTVMLWMCLLVPFLVCGIFGTSARFNSMYRIATKHELTLEALCSELLQVVSVLHHSAHVSTVFGCEDTDLQETLIQEVVTDLRSSFLQARHSAHAFQREVCWPINQALYGSPGQDLRKRVQPQLRTLHSAKEALGRLAVPEPRRLVDVLYCDVICADFQEVRAVVQALQGQAQGEEASLQVVHRRDGFSRDFQDAEGRCGQLVVKVNGYLATVRVYEASLHELQEQMGKFDRLVQGVGLFSQVSEMDRDTPLRPIVEKSPPWWFCLLRVCTSLVRLLALGTAAYFALQYFVRYGPEEFQNMPSWLATLLAWSDDHDQDVVALQGALDPSLSRTSPSAKLPALKDHTFFAALTEGLVYSFPYVVHVVIFLTDLVRGPSYAKLTTAPVKRLKPMHLLYRYFGVEGSLYTVKVALLQIFTVLLQSLGKMSLLSSIATAGLYAEALSLSEQGEGAVADVLITGFWSFILLLGVNSIYPAVLVLFDEKHWCRLCAAGLDASIHLGYILVYLSMSLVSLRKLSFKDTLVGNFGSSQQVRFTNELNPIFPFPTSFVNYLSIYISLVHVCCVCRALEEAAAKFAVCPEQPEFGPKSRRSLSSMSLVTRAGVRRPRLLALGYAVSLLSVVGVTLAMQQFYPNQSMDLRCYPCTCKTTRGGLHRLENCNLAASLRFKYLNLASLHIREVAPDVFHPLGGDLMILSLAQNQLHELAPALFSGLSHLQLLDLSRNHLSDLGAPNFHGLERLNTLSLSQNDLRQLHVDVFQPMPGLQQILLGGTKLKNQEEEIMIVGNPLMDLPPGIFRNLHLLNRLDVSENRLSKLRDGVFASLPSLAVVDLSENLLEELGTQAFKDLPGLRQLLLKHNFLKDLGAWDLPGLEELDYSKNKLSGAFGPLSGVPNLLKLNISENELTDVQGAFTHVPQLQTLDISGNNLMNLTPSSFNLSDLQALWAANLPLPQLLPLRLPSLQRLELQGGNLQNISPGLFDAMADLLVLNLDDNELSSLDLGNLPPKLQNLSLSRNLLDSLEFNGCQEDLVELDLSHNRLSNWTALCAPLLQGLDLSGNALGLAGPFGSLGALRVLHLDSAQLELAPSSFQNLSGLEELTLSGNHLASLPEEVFKPLEGLNTLDISQNKLELLPPTIFDALDGLTTLNLSSNQLQNLTPGTFQNLSSLRVLDISQNMLPALQPGVWSGLERLESLSARGLGLRSIFEVAELGMLGGLDLSENALTQVPSGSLMRLEHLRWLNLSGNPICELEPGSFQGPELQVLDLSGLCLKNFSVNVSQALTQLVLARNGLQSFGPLEAQNLSSLDLSSNALEAQGVWVEQLGALVRLSLRGNALAKVPRLPWNLQDLDLAENQLSGLDLPGQSSEDLLLLRTLDASWNQLQRMDLQLPFLTGLHLDGNLLESLAGLCSSPLQVFSCLFDLRVLNLGSNQLSDIKPLQSLRGLHSLNLQRNHLTAPSLGRHWGLQTLDLSHNPLGSLELPKDLLHLSLRNVSLSFQPLLFRALTRLRSLDLSWNPLRSVTLGLFQGLQGLVRLRLQSCQLHTASFQLGRMEEIDLSNNLLEALPVLKGLSLRKLLLSGNRLEVLPQGAFSDLQSLEVLSLRQNRIKEIQAGAFDGLWRMELLDLSHNQLRAAAPELFTDLQNLKILNLLQNDVIVRDFGCLACRCASRGCFCIRRSAVPVQVLTDLDEDELPDAFD</sequence>
<protein>
    <recommendedName>
        <fullName evidence="7">Chaoptin</fullName>
    </recommendedName>
</protein>
<proteinExistence type="predicted"/>